<dbReference type="AlphaFoldDB" id="A0AAN6YS48"/>
<organism evidence="2 3">
    <name type="scientific">Podospora fimiseda</name>
    <dbReference type="NCBI Taxonomy" id="252190"/>
    <lineage>
        <taxon>Eukaryota</taxon>
        <taxon>Fungi</taxon>
        <taxon>Dikarya</taxon>
        <taxon>Ascomycota</taxon>
        <taxon>Pezizomycotina</taxon>
        <taxon>Sordariomycetes</taxon>
        <taxon>Sordariomycetidae</taxon>
        <taxon>Sordariales</taxon>
        <taxon>Podosporaceae</taxon>
        <taxon>Podospora</taxon>
    </lineage>
</organism>
<dbReference type="Proteomes" id="UP001301958">
    <property type="component" value="Unassembled WGS sequence"/>
</dbReference>
<reference evidence="2" key="1">
    <citation type="journal article" date="2023" name="Mol. Phylogenet. Evol.">
        <title>Genome-scale phylogeny and comparative genomics of the fungal order Sordariales.</title>
        <authorList>
            <person name="Hensen N."/>
            <person name="Bonometti L."/>
            <person name="Westerberg I."/>
            <person name="Brannstrom I.O."/>
            <person name="Guillou S."/>
            <person name="Cros-Aarteil S."/>
            <person name="Calhoun S."/>
            <person name="Haridas S."/>
            <person name="Kuo A."/>
            <person name="Mondo S."/>
            <person name="Pangilinan J."/>
            <person name="Riley R."/>
            <person name="LaButti K."/>
            <person name="Andreopoulos B."/>
            <person name="Lipzen A."/>
            <person name="Chen C."/>
            <person name="Yan M."/>
            <person name="Daum C."/>
            <person name="Ng V."/>
            <person name="Clum A."/>
            <person name="Steindorff A."/>
            <person name="Ohm R.A."/>
            <person name="Martin F."/>
            <person name="Silar P."/>
            <person name="Natvig D.O."/>
            <person name="Lalanne C."/>
            <person name="Gautier V."/>
            <person name="Ament-Velasquez S.L."/>
            <person name="Kruys A."/>
            <person name="Hutchinson M.I."/>
            <person name="Powell A.J."/>
            <person name="Barry K."/>
            <person name="Miller A.N."/>
            <person name="Grigoriev I.V."/>
            <person name="Debuchy R."/>
            <person name="Gladieux P."/>
            <person name="Hiltunen Thoren M."/>
            <person name="Johannesson H."/>
        </authorList>
    </citation>
    <scope>NUCLEOTIDE SEQUENCE</scope>
    <source>
        <strain evidence="2">CBS 990.96</strain>
    </source>
</reference>
<feature type="non-terminal residue" evidence="2">
    <location>
        <position position="1"/>
    </location>
</feature>
<keyword evidence="3" id="KW-1185">Reference proteome</keyword>
<feature type="compositionally biased region" description="Basic residues" evidence="1">
    <location>
        <begin position="31"/>
        <end position="40"/>
    </location>
</feature>
<gene>
    <name evidence="2" type="ORF">QBC38DRAFT_374093</name>
</gene>
<comment type="caution">
    <text evidence="2">The sequence shown here is derived from an EMBL/GenBank/DDBJ whole genome shotgun (WGS) entry which is preliminary data.</text>
</comment>
<evidence type="ECO:0000313" key="2">
    <source>
        <dbReference type="EMBL" id="KAK4222965.1"/>
    </source>
</evidence>
<name>A0AAN6YS48_9PEZI</name>
<dbReference type="PANTHER" id="PTHR35392:SF3">
    <property type="entry name" value="ZN(2)-C6 FUNGAL-TYPE DOMAIN-CONTAINING PROTEIN"/>
    <property type="match status" value="1"/>
</dbReference>
<dbReference type="InterPro" id="IPR052973">
    <property type="entry name" value="Fungal_sec-metab_reg_TF"/>
</dbReference>
<feature type="region of interest" description="Disordered" evidence="1">
    <location>
        <begin position="1"/>
        <end position="68"/>
    </location>
</feature>
<sequence length="533" mass="60493">SPGSTVTLDSKPRASTTFSETTASEPLRPRATPRSRKPKGTPKGTAKPSSSLNIIQYKPSGGDGRLTKKRPAVDEIVVEDDVPRTLRQIDLVNGSGQVEGSMCTLGKLVKTRNAFTLEKRQQTAFVRKEGVCGRCKKSKRQCDLALQTSPYISCTLCTSTKLYKNVSRMPCFRSTLLDILFFRDGPAANEPLFTKRDTVYHLEDPSKPDVPVKTLKLTQNIGSHRLTVYASEFVPKPEDVTSYKWKDPSGVSRDLPMPPFCLTNIEKVHSHYLQYIQEAKWSYLESLQSDDELSWTTVKMGMAYAKKRPGSLVADVLDLWAISRMIEIPWEMCGQDTLGVKRINNPENPNWHNKIPIPPIMDTQLDQIVIQHILKPLRQRVIDKFQELVTPAKPEAWFEIYLAAFVILNHIERLAKHSVSHARTHSMPTKYSNAKFLEAAFHTAKVVLSRFHFVCNGSVPLKCDWTSPKTIEMAKLEGQEVEFMKNTQVMILQRAEKQVLGLRATREYETTLYWSHQLFIENWDKSPNNSIEG</sequence>
<evidence type="ECO:0000313" key="3">
    <source>
        <dbReference type="Proteomes" id="UP001301958"/>
    </source>
</evidence>
<dbReference type="PANTHER" id="PTHR35392">
    <property type="entry name" value="ZN(II)2CYS6 TRANSCRIPTION FACTOR (EUROFUNG)-RELATED-RELATED"/>
    <property type="match status" value="1"/>
</dbReference>
<feature type="compositionally biased region" description="Low complexity" evidence="1">
    <location>
        <begin position="14"/>
        <end position="25"/>
    </location>
</feature>
<accession>A0AAN6YS48</accession>
<evidence type="ECO:0008006" key="4">
    <source>
        <dbReference type="Google" id="ProtNLM"/>
    </source>
</evidence>
<protein>
    <recommendedName>
        <fullName evidence="4">Zn(2)-C6 fungal-type domain-containing protein</fullName>
    </recommendedName>
</protein>
<proteinExistence type="predicted"/>
<evidence type="ECO:0000256" key="1">
    <source>
        <dbReference type="SAM" id="MobiDB-lite"/>
    </source>
</evidence>
<reference evidence="2" key="2">
    <citation type="submission" date="2023-05" db="EMBL/GenBank/DDBJ databases">
        <authorList>
            <consortium name="Lawrence Berkeley National Laboratory"/>
            <person name="Steindorff A."/>
            <person name="Hensen N."/>
            <person name="Bonometti L."/>
            <person name="Westerberg I."/>
            <person name="Brannstrom I.O."/>
            <person name="Guillou S."/>
            <person name="Cros-Aarteil S."/>
            <person name="Calhoun S."/>
            <person name="Haridas S."/>
            <person name="Kuo A."/>
            <person name="Mondo S."/>
            <person name="Pangilinan J."/>
            <person name="Riley R."/>
            <person name="Labutti K."/>
            <person name="Andreopoulos B."/>
            <person name="Lipzen A."/>
            <person name="Chen C."/>
            <person name="Yanf M."/>
            <person name="Daum C."/>
            <person name="Ng V."/>
            <person name="Clum A."/>
            <person name="Ohm R."/>
            <person name="Martin F."/>
            <person name="Silar P."/>
            <person name="Natvig D."/>
            <person name="Lalanne C."/>
            <person name="Gautier V."/>
            <person name="Ament-Velasquez S.L."/>
            <person name="Kruys A."/>
            <person name="Hutchinson M.I."/>
            <person name="Powell A.J."/>
            <person name="Barry K."/>
            <person name="Miller A.N."/>
            <person name="Grigoriev I.V."/>
            <person name="Debuchy R."/>
            <person name="Gladieux P."/>
            <person name="Thoren M.H."/>
            <person name="Johannesson H."/>
        </authorList>
    </citation>
    <scope>NUCLEOTIDE SEQUENCE</scope>
    <source>
        <strain evidence="2">CBS 990.96</strain>
    </source>
</reference>
<dbReference type="EMBL" id="MU865446">
    <property type="protein sequence ID" value="KAK4222965.1"/>
    <property type="molecule type" value="Genomic_DNA"/>
</dbReference>